<dbReference type="Pfam" id="PF17762">
    <property type="entry name" value="HTH_ParB"/>
    <property type="match status" value="1"/>
</dbReference>
<dbReference type="PANTHER" id="PTHR33375">
    <property type="entry name" value="CHROMOSOME-PARTITIONING PROTEIN PARB-RELATED"/>
    <property type="match status" value="1"/>
</dbReference>
<name>A0A1G2LDH7_9BACT</name>
<dbReference type="AlphaFoldDB" id="A0A1G2LDH7"/>
<dbReference type="InterPro" id="IPR041468">
    <property type="entry name" value="HTH_ParB/Spo0J"/>
</dbReference>
<dbReference type="NCBIfam" id="TIGR00180">
    <property type="entry name" value="parB_part"/>
    <property type="match status" value="1"/>
</dbReference>
<dbReference type="SUPFAM" id="SSF109709">
    <property type="entry name" value="KorB DNA-binding domain-like"/>
    <property type="match status" value="1"/>
</dbReference>
<proteinExistence type="inferred from homology"/>
<dbReference type="InterPro" id="IPR036086">
    <property type="entry name" value="ParB/Sulfiredoxin_sf"/>
</dbReference>
<dbReference type="FunFam" id="3.90.1530.30:FF:000001">
    <property type="entry name" value="Chromosome partitioning protein ParB"/>
    <property type="match status" value="1"/>
</dbReference>
<keyword evidence="3" id="KW-0238">DNA-binding</keyword>
<dbReference type="GO" id="GO:0005694">
    <property type="term" value="C:chromosome"/>
    <property type="evidence" value="ECO:0007669"/>
    <property type="project" value="TreeGrafter"/>
</dbReference>
<dbReference type="GO" id="GO:0045881">
    <property type="term" value="P:positive regulation of sporulation resulting in formation of a cellular spore"/>
    <property type="evidence" value="ECO:0007669"/>
    <property type="project" value="TreeGrafter"/>
</dbReference>
<dbReference type="EMBL" id="MHQT01000021">
    <property type="protein sequence ID" value="OHA09594.1"/>
    <property type="molecule type" value="Genomic_DNA"/>
</dbReference>
<dbReference type="PANTHER" id="PTHR33375:SF1">
    <property type="entry name" value="CHROMOSOME-PARTITIONING PROTEIN PARB-RELATED"/>
    <property type="match status" value="1"/>
</dbReference>
<dbReference type="SUPFAM" id="SSF110849">
    <property type="entry name" value="ParB/Sulfiredoxin"/>
    <property type="match status" value="1"/>
</dbReference>
<dbReference type="InterPro" id="IPR057240">
    <property type="entry name" value="ParB_dimer_C"/>
</dbReference>
<accession>A0A1G2LDH7</accession>
<keyword evidence="2" id="KW-0159">Chromosome partition</keyword>
<dbReference type="GO" id="GO:0007059">
    <property type="term" value="P:chromosome segregation"/>
    <property type="evidence" value="ECO:0007669"/>
    <property type="project" value="UniProtKB-KW"/>
</dbReference>
<comment type="similarity">
    <text evidence="1">Belongs to the ParB family.</text>
</comment>
<dbReference type="Proteomes" id="UP000178977">
    <property type="component" value="Unassembled WGS sequence"/>
</dbReference>
<comment type="caution">
    <text evidence="5">The sequence shown here is derived from an EMBL/GenBank/DDBJ whole genome shotgun (WGS) entry which is preliminary data.</text>
</comment>
<dbReference type="SMART" id="SM00470">
    <property type="entry name" value="ParB"/>
    <property type="match status" value="1"/>
</dbReference>
<organism evidence="5 6">
    <name type="scientific">Candidatus Sungbacteria bacterium RIFCSPLOWO2_01_FULL_60_25</name>
    <dbReference type="NCBI Taxonomy" id="1802281"/>
    <lineage>
        <taxon>Bacteria</taxon>
        <taxon>Candidatus Sungiibacteriota</taxon>
    </lineage>
</organism>
<evidence type="ECO:0000256" key="3">
    <source>
        <dbReference type="ARBA" id="ARBA00023125"/>
    </source>
</evidence>
<sequence length="289" mass="32659">MPTRSIPQTPQPAGKTDSIFWIEINKIEPNPYQPRRDFDVGELTSLAASIRDHGILQPLLVTKTSLDKPGGMDVRYQLIAGERRWRAAKLAGLRAVPVIVRGSELAAQEKLELALIENVQREDLNAVERARAFQQLVDEFRLSHAEIGERIGKSREMVSNTLRLIRMPKDMIEALAANRISEGHARALLMLSDEPEKQRDLFREMQKGMMTVREAELAARGVGGEGFKKRSKIQSHRINADLRAMQSRLEEAFGTKVSLVKKGARGRIIVEFYSDEELDGILQRIAKER</sequence>
<dbReference type="InterPro" id="IPR004437">
    <property type="entry name" value="ParB/RepB/Spo0J"/>
</dbReference>
<gene>
    <name evidence="5" type="ORF">A3A44_03230</name>
</gene>
<dbReference type="InterPro" id="IPR003115">
    <property type="entry name" value="ParB_N"/>
</dbReference>
<dbReference type="Gene3D" id="3.90.1530.30">
    <property type="match status" value="1"/>
</dbReference>
<dbReference type="Gene3D" id="1.10.10.2830">
    <property type="match status" value="1"/>
</dbReference>
<dbReference type="Pfam" id="PF02195">
    <property type="entry name" value="ParB_N"/>
    <property type="match status" value="1"/>
</dbReference>
<evidence type="ECO:0000313" key="5">
    <source>
        <dbReference type="EMBL" id="OHA09594.1"/>
    </source>
</evidence>
<dbReference type="FunFam" id="1.10.10.2830:FF:000001">
    <property type="entry name" value="Chromosome partitioning protein ParB"/>
    <property type="match status" value="1"/>
</dbReference>
<evidence type="ECO:0000256" key="1">
    <source>
        <dbReference type="ARBA" id="ARBA00006295"/>
    </source>
</evidence>
<evidence type="ECO:0000313" key="6">
    <source>
        <dbReference type="Proteomes" id="UP000178977"/>
    </source>
</evidence>
<feature type="domain" description="ParB-like N-terminal" evidence="4">
    <location>
        <begin position="20"/>
        <end position="119"/>
    </location>
</feature>
<dbReference type="GO" id="GO:0003677">
    <property type="term" value="F:DNA binding"/>
    <property type="evidence" value="ECO:0007669"/>
    <property type="project" value="UniProtKB-KW"/>
</dbReference>
<reference evidence="5 6" key="1">
    <citation type="journal article" date="2016" name="Nat. Commun.">
        <title>Thousands of microbial genomes shed light on interconnected biogeochemical processes in an aquifer system.</title>
        <authorList>
            <person name="Anantharaman K."/>
            <person name="Brown C.T."/>
            <person name="Hug L.A."/>
            <person name="Sharon I."/>
            <person name="Castelle C.J."/>
            <person name="Probst A.J."/>
            <person name="Thomas B.C."/>
            <person name="Singh A."/>
            <person name="Wilkins M.J."/>
            <person name="Karaoz U."/>
            <person name="Brodie E.L."/>
            <person name="Williams K.H."/>
            <person name="Hubbard S.S."/>
            <person name="Banfield J.F."/>
        </authorList>
    </citation>
    <scope>NUCLEOTIDE SEQUENCE [LARGE SCALE GENOMIC DNA]</scope>
</reference>
<dbReference type="STRING" id="1802281.A3A44_03230"/>
<dbReference type="Pfam" id="PF23552">
    <property type="entry name" value="ParB_C"/>
    <property type="match status" value="1"/>
</dbReference>
<dbReference type="InterPro" id="IPR050336">
    <property type="entry name" value="Chromosome_partition/occlusion"/>
</dbReference>
<evidence type="ECO:0000259" key="4">
    <source>
        <dbReference type="SMART" id="SM00470"/>
    </source>
</evidence>
<dbReference type="CDD" id="cd16393">
    <property type="entry name" value="SPO0J_N"/>
    <property type="match status" value="1"/>
</dbReference>
<evidence type="ECO:0000256" key="2">
    <source>
        <dbReference type="ARBA" id="ARBA00022829"/>
    </source>
</evidence>
<protein>
    <recommendedName>
        <fullName evidence="4">ParB-like N-terminal domain-containing protein</fullName>
    </recommendedName>
</protein>